<dbReference type="InterPro" id="IPR029063">
    <property type="entry name" value="SAM-dependent_MTases_sf"/>
</dbReference>
<organism evidence="2 3">
    <name type="scientific">Hydrogenoanaerobacterium saccharovorans</name>
    <dbReference type="NCBI Taxonomy" id="474960"/>
    <lineage>
        <taxon>Bacteria</taxon>
        <taxon>Bacillati</taxon>
        <taxon>Bacillota</taxon>
        <taxon>Clostridia</taxon>
        <taxon>Eubacteriales</taxon>
        <taxon>Oscillospiraceae</taxon>
        <taxon>Hydrogenoanaerobacterium</taxon>
    </lineage>
</organism>
<dbReference type="Gene3D" id="3.40.50.150">
    <property type="entry name" value="Vaccinia Virus protein VP39"/>
    <property type="match status" value="1"/>
</dbReference>
<dbReference type="Proteomes" id="UP000724149">
    <property type="component" value="Unassembled WGS sequence"/>
</dbReference>
<gene>
    <name evidence="2" type="ORF">H9X81_01470</name>
</gene>
<dbReference type="NCBIfam" id="TIGR01444">
    <property type="entry name" value="fkbM_fam"/>
    <property type="match status" value="1"/>
</dbReference>
<reference evidence="2 3" key="1">
    <citation type="journal article" date="2021" name="Sci. Rep.">
        <title>The distribution of antibiotic resistance genes in chicken gut microbiota commensals.</title>
        <authorList>
            <person name="Juricova H."/>
            <person name="Matiasovicova J."/>
            <person name="Kubasova T."/>
            <person name="Cejkova D."/>
            <person name="Rychlik I."/>
        </authorList>
    </citation>
    <scope>NUCLEOTIDE SEQUENCE [LARGE SCALE GENOMIC DNA]</scope>
    <source>
        <strain evidence="2 3">An564</strain>
    </source>
</reference>
<dbReference type="Pfam" id="PF05050">
    <property type="entry name" value="Methyltransf_21"/>
    <property type="match status" value="1"/>
</dbReference>
<name>A0ABS2GLD9_9FIRM</name>
<keyword evidence="3" id="KW-1185">Reference proteome</keyword>
<comment type="caution">
    <text evidence="2">The sequence shown here is derived from an EMBL/GenBank/DDBJ whole genome shotgun (WGS) entry which is preliminary data.</text>
</comment>
<dbReference type="EMBL" id="JACSNR010000001">
    <property type="protein sequence ID" value="MBM6922364.1"/>
    <property type="molecule type" value="Genomic_DNA"/>
</dbReference>
<proteinExistence type="predicted"/>
<dbReference type="RefSeq" id="WP_204719320.1">
    <property type="nucleotide sequence ID" value="NZ_JACSNR010000001.1"/>
</dbReference>
<keyword evidence="2" id="KW-0808">Transferase</keyword>
<keyword evidence="2" id="KW-0489">Methyltransferase</keyword>
<sequence>MNLVINESQPLWEYLRCAEKPVVLYGMGDGALKILAVCRQYGIPIAGIFASDEFVRGHSFEGYPVESLAQIEERLGDFIVLLCFGVDYDSMLERIAELSRRHETYAPDIPVFGSDLFTPEYFREHQAEFEQVYGLLADDESRQIYADLLAYKLSGKLEYLYRHMGSREEDFGSILTPGPGSVYVDLGAYDGDTVEEFIRHCPDYGWIWALEPDPKNFRKLQAAAGELPRTTMVPKGSYSGEGELTFSARGGRNSALAESGKKLRPVELTSVDALLQGNRADYIKMDVEGVERETLLGCRETIARWKPQLSVAAYHRTGDLWELPLLVRELGPDYRLYLRRHKYVPAWEIILYAV</sequence>
<evidence type="ECO:0000259" key="1">
    <source>
        <dbReference type="Pfam" id="PF05050"/>
    </source>
</evidence>
<dbReference type="SUPFAM" id="SSF53335">
    <property type="entry name" value="S-adenosyl-L-methionine-dependent methyltransferases"/>
    <property type="match status" value="1"/>
</dbReference>
<protein>
    <submittedName>
        <fullName evidence="2">FkbM family methyltransferase</fullName>
    </submittedName>
</protein>
<feature type="domain" description="Methyltransferase FkbM" evidence="1">
    <location>
        <begin position="185"/>
        <end position="344"/>
    </location>
</feature>
<dbReference type="GO" id="GO:0032259">
    <property type="term" value="P:methylation"/>
    <property type="evidence" value="ECO:0007669"/>
    <property type="project" value="UniProtKB-KW"/>
</dbReference>
<evidence type="ECO:0000313" key="2">
    <source>
        <dbReference type="EMBL" id="MBM6922364.1"/>
    </source>
</evidence>
<dbReference type="GO" id="GO:0008168">
    <property type="term" value="F:methyltransferase activity"/>
    <property type="evidence" value="ECO:0007669"/>
    <property type="project" value="UniProtKB-KW"/>
</dbReference>
<accession>A0ABS2GLD9</accession>
<dbReference type="InterPro" id="IPR006342">
    <property type="entry name" value="FkbM_mtfrase"/>
</dbReference>
<evidence type="ECO:0000313" key="3">
    <source>
        <dbReference type="Proteomes" id="UP000724149"/>
    </source>
</evidence>